<evidence type="ECO:0000256" key="3">
    <source>
        <dbReference type="ARBA" id="ARBA00023163"/>
    </source>
</evidence>
<dbReference type="InterPro" id="IPR023772">
    <property type="entry name" value="DNA-bd_HTH_TetR-type_CS"/>
</dbReference>
<keyword evidence="8" id="KW-1185">Reference proteome</keyword>
<sequence length="238" mass="25750">MTEGTVSRRGVDGGGAVGVGRRSGRSAEGRAEVRRDLVRAAVELFTAQGYDDTTVDDIAAAAGVGRRTFFRYFAGKEDAVSPDHELGLARIAEVFASAHPDEPLLSLTLRAGETVFDLYLTDQDTARKRFALVHGVSALRDREAAMVHRYRRLFTRELTARLHGVEDGDLRAAVTAAAVVAAHNQALRRWLAESGTVESCLAHFRKVADMIPLGSGVGSDLEQVTRRLEHVAAALEGR</sequence>
<protein>
    <submittedName>
        <fullName evidence="7">Transcriptional regulator, TetR family</fullName>
    </submittedName>
</protein>
<reference evidence="7 8" key="1">
    <citation type="submission" date="2016-10" db="EMBL/GenBank/DDBJ databases">
        <authorList>
            <person name="de Groot N.N."/>
        </authorList>
    </citation>
    <scope>NUCLEOTIDE SEQUENCE [LARGE SCALE GENOMIC DNA]</scope>
    <source>
        <strain evidence="7 8">CGMCC 4.3143</strain>
    </source>
</reference>
<dbReference type="PANTHER" id="PTHR30055:SF234">
    <property type="entry name" value="HTH-TYPE TRANSCRIPTIONAL REGULATOR BETI"/>
    <property type="match status" value="1"/>
</dbReference>
<dbReference type="Proteomes" id="UP000198967">
    <property type="component" value="Unassembled WGS sequence"/>
</dbReference>
<evidence type="ECO:0000256" key="1">
    <source>
        <dbReference type="ARBA" id="ARBA00023015"/>
    </source>
</evidence>
<proteinExistence type="predicted"/>
<organism evidence="7 8">
    <name type="scientific">Pseudonocardia oroxyli</name>
    <dbReference type="NCBI Taxonomy" id="366584"/>
    <lineage>
        <taxon>Bacteria</taxon>
        <taxon>Bacillati</taxon>
        <taxon>Actinomycetota</taxon>
        <taxon>Actinomycetes</taxon>
        <taxon>Pseudonocardiales</taxon>
        <taxon>Pseudonocardiaceae</taxon>
        <taxon>Pseudonocardia</taxon>
    </lineage>
</organism>
<dbReference type="EMBL" id="FNBE01000013">
    <property type="protein sequence ID" value="SDG57892.1"/>
    <property type="molecule type" value="Genomic_DNA"/>
</dbReference>
<feature type="region of interest" description="Disordered" evidence="5">
    <location>
        <begin position="1"/>
        <end position="27"/>
    </location>
</feature>
<dbReference type="OrthoDB" id="3235020at2"/>
<dbReference type="AlphaFoldDB" id="A0A1G7VDI5"/>
<dbReference type="GO" id="GO:0000976">
    <property type="term" value="F:transcription cis-regulatory region binding"/>
    <property type="evidence" value="ECO:0007669"/>
    <property type="project" value="TreeGrafter"/>
</dbReference>
<evidence type="ECO:0000259" key="6">
    <source>
        <dbReference type="PROSITE" id="PS50977"/>
    </source>
</evidence>
<feature type="domain" description="HTH tetR-type" evidence="6">
    <location>
        <begin position="31"/>
        <end position="91"/>
    </location>
</feature>
<dbReference type="InterPro" id="IPR050109">
    <property type="entry name" value="HTH-type_TetR-like_transc_reg"/>
</dbReference>
<evidence type="ECO:0000256" key="2">
    <source>
        <dbReference type="ARBA" id="ARBA00023125"/>
    </source>
</evidence>
<evidence type="ECO:0000313" key="7">
    <source>
        <dbReference type="EMBL" id="SDG57892.1"/>
    </source>
</evidence>
<keyword evidence="2 4" id="KW-0238">DNA-binding</keyword>
<dbReference type="PROSITE" id="PS50977">
    <property type="entry name" value="HTH_TETR_2"/>
    <property type="match status" value="1"/>
</dbReference>
<gene>
    <name evidence="7" type="ORF">SAMN05216377_11326</name>
</gene>
<dbReference type="PROSITE" id="PS01081">
    <property type="entry name" value="HTH_TETR_1"/>
    <property type="match status" value="1"/>
</dbReference>
<name>A0A1G7VDI5_PSEOR</name>
<dbReference type="Gene3D" id="1.10.357.10">
    <property type="entry name" value="Tetracycline Repressor, domain 2"/>
    <property type="match status" value="1"/>
</dbReference>
<keyword evidence="1" id="KW-0805">Transcription regulation</keyword>
<dbReference type="InterPro" id="IPR001647">
    <property type="entry name" value="HTH_TetR"/>
</dbReference>
<dbReference type="GO" id="GO:0003700">
    <property type="term" value="F:DNA-binding transcription factor activity"/>
    <property type="evidence" value="ECO:0007669"/>
    <property type="project" value="TreeGrafter"/>
</dbReference>
<dbReference type="SUPFAM" id="SSF46689">
    <property type="entry name" value="Homeodomain-like"/>
    <property type="match status" value="1"/>
</dbReference>
<dbReference type="PANTHER" id="PTHR30055">
    <property type="entry name" value="HTH-TYPE TRANSCRIPTIONAL REGULATOR RUTR"/>
    <property type="match status" value="1"/>
</dbReference>
<feature type="DNA-binding region" description="H-T-H motif" evidence="4">
    <location>
        <begin position="54"/>
        <end position="73"/>
    </location>
</feature>
<evidence type="ECO:0000313" key="8">
    <source>
        <dbReference type="Proteomes" id="UP000198967"/>
    </source>
</evidence>
<dbReference type="InterPro" id="IPR009057">
    <property type="entry name" value="Homeodomain-like_sf"/>
</dbReference>
<dbReference type="RefSeq" id="WP_093086984.1">
    <property type="nucleotide sequence ID" value="NZ_FNBE01000013.1"/>
</dbReference>
<dbReference type="PRINTS" id="PR00455">
    <property type="entry name" value="HTHTETR"/>
</dbReference>
<dbReference type="Pfam" id="PF00440">
    <property type="entry name" value="TetR_N"/>
    <property type="match status" value="1"/>
</dbReference>
<dbReference type="InterPro" id="IPR041347">
    <property type="entry name" value="MftR_C"/>
</dbReference>
<dbReference type="Gene3D" id="1.10.10.60">
    <property type="entry name" value="Homeodomain-like"/>
    <property type="match status" value="1"/>
</dbReference>
<evidence type="ECO:0000256" key="5">
    <source>
        <dbReference type="SAM" id="MobiDB-lite"/>
    </source>
</evidence>
<accession>A0A1G7VDI5</accession>
<keyword evidence="3" id="KW-0804">Transcription</keyword>
<evidence type="ECO:0000256" key="4">
    <source>
        <dbReference type="PROSITE-ProRule" id="PRU00335"/>
    </source>
</evidence>
<dbReference type="Pfam" id="PF17754">
    <property type="entry name" value="TetR_C_14"/>
    <property type="match status" value="1"/>
</dbReference>